<evidence type="ECO:0000313" key="14">
    <source>
        <dbReference type="Proteomes" id="UP000309038"/>
    </source>
</evidence>
<dbReference type="AlphaFoldDB" id="A0A4S4KBX3"/>
<dbReference type="FunFam" id="1.20.120.1780:FF:000001">
    <property type="entry name" value="4-hydroxybenzoate octaprenyltransferase"/>
    <property type="match status" value="1"/>
</dbReference>
<evidence type="ECO:0000256" key="4">
    <source>
        <dbReference type="ARBA" id="ARBA00005985"/>
    </source>
</evidence>
<evidence type="ECO:0000313" key="13">
    <source>
        <dbReference type="EMBL" id="THG95505.1"/>
    </source>
</evidence>
<dbReference type="InterPro" id="IPR000537">
    <property type="entry name" value="UbiA_prenyltransferase"/>
</dbReference>
<dbReference type="FunFam" id="2.70.50.30:FF:000004">
    <property type="entry name" value="Rho GDP-dissociation inhibitor 1"/>
    <property type="match status" value="1"/>
</dbReference>
<evidence type="ECO:0000256" key="12">
    <source>
        <dbReference type="SAM" id="MobiDB-lite"/>
    </source>
</evidence>
<accession>A0A4S4KBX3</accession>
<comment type="cofactor">
    <cofactor evidence="1">
        <name>Mg(2+)</name>
        <dbReference type="ChEBI" id="CHEBI:18420"/>
    </cofactor>
</comment>
<keyword evidence="9" id="KW-0812">Transmembrane</keyword>
<evidence type="ECO:0000256" key="2">
    <source>
        <dbReference type="ARBA" id="ARBA00004141"/>
    </source>
</evidence>
<name>A0A4S4KBX3_9APHY</name>
<evidence type="ECO:0000256" key="10">
    <source>
        <dbReference type="ARBA" id="ARBA00022989"/>
    </source>
</evidence>
<keyword evidence="6" id="KW-0343">GTPase activation</keyword>
<comment type="similarity">
    <text evidence="5">Belongs to the Rho GDI family.</text>
</comment>
<evidence type="ECO:0000256" key="8">
    <source>
        <dbReference type="ARBA" id="ARBA00022679"/>
    </source>
</evidence>
<dbReference type="InterPro" id="IPR014756">
    <property type="entry name" value="Ig_E-set"/>
</dbReference>
<dbReference type="Proteomes" id="UP000309038">
    <property type="component" value="Unassembled WGS sequence"/>
</dbReference>
<dbReference type="InterPro" id="IPR039653">
    <property type="entry name" value="Prenyltransferase"/>
</dbReference>
<dbReference type="GO" id="GO:0007266">
    <property type="term" value="P:Rho protein signal transduction"/>
    <property type="evidence" value="ECO:0007669"/>
    <property type="project" value="InterPro"/>
</dbReference>
<protein>
    <submittedName>
        <fullName evidence="13">Uncharacterized protein</fullName>
    </submittedName>
</protein>
<sequence>MSAPPQHEEDDFAPSSTPGYKPGGVKNVDELAQLDAEDESLARWKASLGIVPGAAAAVASGPKVTILSLELASPSMPADKTLSMELANPAEMESMKKNPVHIKEGVLYNVRIKFKVNHSIISGVKYIQVVKRSGIKVDKMEQMLGSYGPTPTGEPHVKNFPEEESPSGLLARSGTYNVRSRVVDDDGEIYAAWSITMAAYATEAPLTTPLTYLGLFGLGALIMRSAGCTINDMADRDFDKSVVAGSANWEVVLPLYAGGICWTLVYDTIYAHQDKDDDVKVGVRSTALLFGDHTRTILSAFSASSISLFTYAGLINGQGLPFYTGVGLAGVQLARILYKTDFNSRPSCWQGFKDCGRAGAFIWAGALADYGLLLGGVQLPTLW</sequence>
<evidence type="ECO:0000256" key="1">
    <source>
        <dbReference type="ARBA" id="ARBA00001946"/>
    </source>
</evidence>
<dbReference type="CDD" id="cd13959">
    <property type="entry name" value="PT_UbiA_COQ2"/>
    <property type="match status" value="1"/>
</dbReference>
<evidence type="ECO:0000256" key="9">
    <source>
        <dbReference type="ARBA" id="ARBA00022692"/>
    </source>
</evidence>
<keyword evidence="7" id="KW-0963">Cytoplasm</keyword>
<dbReference type="GO" id="GO:0016765">
    <property type="term" value="F:transferase activity, transferring alkyl or aryl (other than methyl) groups"/>
    <property type="evidence" value="ECO:0007669"/>
    <property type="project" value="InterPro"/>
</dbReference>
<dbReference type="EMBL" id="SGPJ01000315">
    <property type="protein sequence ID" value="THG95505.1"/>
    <property type="molecule type" value="Genomic_DNA"/>
</dbReference>
<dbReference type="Pfam" id="PF01040">
    <property type="entry name" value="UbiA"/>
    <property type="match status" value="1"/>
</dbReference>
<feature type="region of interest" description="Disordered" evidence="12">
    <location>
        <begin position="1"/>
        <end position="26"/>
    </location>
</feature>
<gene>
    <name evidence="13" type="ORF">EW026_g6164</name>
</gene>
<comment type="similarity">
    <text evidence="4">Belongs to the UbiA prenyltransferase family.</text>
</comment>
<reference evidence="13 14" key="1">
    <citation type="submission" date="2019-02" db="EMBL/GenBank/DDBJ databases">
        <title>Genome sequencing of the rare red list fungi Phlebia centrifuga.</title>
        <authorList>
            <person name="Buettner E."/>
            <person name="Kellner H."/>
        </authorList>
    </citation>
    <scope>NUCLEOTIDE SEQUENCE [LARGE SCALE GENOMIC DNA]</scope>
    <source>
        <strain evidence="13 14">DSM 108282</strain>
    </source>
</reference>
<evidence type="ECO:0000256" key="11">
    <source>
        <dbReference type="ARBA" id="ARBA00023136"/>
    </source>
</evidence>
<keyword evidence="8" id="KW-0808">Transferase</keyword>
<comment type="caution">
    <text evidence="13">The sequence shown here is derived from an EMBL/GenBank/DDBJ whole genome shotgun (WGS) entry which is preliminary data.</text>
</comment>
<dbReference type="GO" id="GO:0005743">
    <property type="term" value="C:mitochondrial inner membrane"/>
    <property type="evidence" value="ECO:0007669"/>
    <property type="project" value="TreeGrafter"/>
</dbReference>
<dbReference type="InterPro" id="IPR000406">
    <property type="entry name" value="Rho_GDI"/>
</dbReference>
<dbReference type="InterPro" id="IPR024792">
    <property type="entry name" value="RhoGDI_dom_sf"/>
</dbReference>
<dbReference type="PRINTS" id="PR00492">
    <property type="entry name" value="RHOGDI"/>
</dbReference>
<organism evidence="13 14">
    <name type="scientific">Hermanssonia centrifuga</name>
    <dbReference type="NCBI Taxonomy" id="98765"/>
    <lineage>
        <taxon>Eukaryota</taxon>
        <taxon>Fungi</taxon>
        <taxon>Dikarya</taxon>
        <taxon>Basidiomycota</taxon>
        <taxon>Agaricomycotina</taxon>
        <taxon>Agaricomycetes</taxon>
        <taxon>Polyporales</taxon>
        <taxon>Meruliaceae</taxon>
        <taxon>Hermanssonia</taxon>
    </lineage>
</organism>
<dbReference type="Pfam" id="PF02115">
    <property type="entry name" value="Rho_GDI"/>
    <property type="match status" value="1"/>
</dbReference>
<evidence type="ECO:0000256" key="5">
    <source>
        <dbReference type="ARBA" id="ARBA00009758"/>
    </source>
</evidence>
<evidence type="ECO:0000256" key="7">
    <source>
        <dbReference type="ARBA" id="ARBA00022490"/>
    </source>
</evidence>
<dbReference type="Gene3D" id="2.70.50.30">
    <property type="entry name" value="Coagulation Factor XIII, subunit A, domain 1"/>
    <property type="match status" value="1"/>
</dbReference>
<evidence type="ECO:0000256" key="3">
    <source>
        <dbReference type="ARBA" id="ARBA00004496"/>
    </source>
</evidence>
<dbReference type="GO" id="GO:0006744">
    <property type="term" value="P:ubiquinone biosynthetic process"/>
    <property type="evidence" value="ECO:0007669"/>
    <property type="project" value="TreeGrafter"/>
</dbReference>
<comment type="subcellular location">
    <subcellularLocation>
        <location evidence="3">Cytoplasm</location>
    </subcellularLocation>
    <subcellularLocation>
        <location evidence="2">Membrane</location>
        <topology evidence="2">Multi-pass membrane protein</topology>
    </subcellularLocation>
</comment>
<dbReference type="GO" id="GO:0005094">
    <property type="term" value="F:Rho GDP-dissociation inhibitor activity"/>
    <property type="evidence" value="ECO:0007669"/>
    <property type="project" value="InterPro"/>
</dbReference>
<evidence type="ECO:0000256" key="6">
    <source>
        <dbReference type="ARBA" id="ARBA00022468"/>
    </source>
</evidence>
<keyword evidence="10" id="KW-1133">Transmembrane helix</keyword>
<dbReference type="SUPFAM" id="SSF81296">
    <property type="entry name" value="E set domains"/>
    <property type="match status" value="1"/>
</dbReference>
<dbReference type="PANTHER" id="PTHR11048:SF28">
    <property type="entry name" value="4-HYDROXYBENZOATE POLYPRENYLTRANSFERASE, MITOCHONDRIAL"/>
    <property type="match status" value="1"/>
</dbReference>
<dbReference type="PANTHER" id="PTHR11048">
    <property type="entry name" value="PRENYLTRANSFERASES"/>
    <property type="match status" value="1"/>
</dbReference>
<dbReference type="Gene3D" id="1.20.120.1780">
    <property type="entry name" value="UbiA prenyltransferase"/>
    <property type="match status" value="1"/>
</dbReference>
<proteinExistence type="inferred from homology"/>
<keyword evidence="11" id="KW-0472">Membrane</keyword>
<keyword evidence="14" id="KW-1185">Reference proteome</keyword>
<dbReference type="GO" id="GO:0005096">
    <property type="term" value="F:GTPase activator activity"/>
    <property type="evidence" value="ECO:0007669"/>
    <property type="project" value="UniProtKB-KW"/>
</dbReference>